<evidence type="ECO:0000256" key="3">
    <source>
        <dbReference type="ARBA" id="ARBA00022900"/>
    </source>
</evidence>
<dbReference type="PANTHER" id="PTHR11461">
    <property type="entry name" value="SERINE PROTEASE INHIBITOR, SERPIN"/>
    <property type="match status" value="1"/>
</dbReference>
<dbReference type="InterPro" id="IPR000215">
    <property type="entry name" value="Serpin_fam"/>
</dbReference>
<dbReference type="CDD" id="cd02043">
    <property type="entry name" value="serpinP_plants"/>
    <property type="match status" value="1"/>
</dbReference>
<dbReference type="InterPro" id="IPR023795">
    <property type="entry name" value="Serpin_CS"/>
</dbReference>
<evidence type="ECO:0000313" key="6">
    <source>
        <dbReference type="EnsemblPlants" id="Kaladp0009s0017.1.v1.1.CDS.1"/>
    </source>
</evidence>
<evidence type="ECO:0000256" key="2">
    <source>
        <dbReference type="ARBA" id="ARBA00022690"/>
    </source>
</evidence>
<keyword evidence="3" id="KW-0722">Serine protease inhibitor</keyword>
<dbReference type="GO" id="GO:0004867">
    <property type="term" value="F:serine-type endopeptidase inhibitor activity"/>
    <property type="evidence" value="ECO:0007669"/>
    <property type="project" value="UniProtKB-KW"/>
</dbReference>
<dbReference type="Gene3D" id="3.30.497.10">
    <property type="entry name" value="Antithrombin, subunit I, domain 2"/>
    <property type="match status" value="1"/>
</dbReference>
<dbReference type="InterPro" id="IPR042185">
    <property type="entry name" value="Serpin_sf_2"/>
</dbReference>
<dbReference type="PANTHER" id="PTHR11461:SF211">
    <property type="entry name" value="GH10112P-RELATED"/>
    <property type="match status" value="1"/>
</dbReference>
<dbReference type="Pfam" id="PF00079">
    <property type="entry name" value="Serpin"/>
    <property type="match status" value="1"/>
</dbReference>
<accession>A0A7N0SWJ7</accession>
<evidence type="ECO:0000256" key="1">
    <source>
        <dbReference type="ARBA" id="ARBA00009500"/>
    </source>
</evidence>
<dbReference type="EnsemblPlants" id="Kaladp0009s0017.1.v1.1">
    <property type="protein sequence ID" value="Kaladp0009s0017.1.v1.1.CDS.1"/>
    <property type="gene ID" value="Kaladp0009s0017.v1.1"/>
</dbReference>
<feature type="domain" description="Serpin" evidence="5">
    <location>
        <begin position="15"/>
        <end position="385"/>
    </location>
</feature>
<comment type="similarity">
    <text evidence="1 4">Belongs to the serpin family.</text>
</comment>
<dbReference type="InterPro" id="IPR036186">
    <property type="entry name" value="Serpin_sf"/>
</dbReference>
<name>A0A7N0SWJ7_KALFE</name>
<dbReference type="SUPFAM" id="SSF56574">
    <property type="entry name" value="Serpins"/>
    <property type="match status" value="1"/>
</dbReference>
<evidence type="ECO:0000313" key="7">
    <source>
        <dbReference type="Proteomes" id="UP000594263"/>
    </source>
</evidence>
<dbReference type="InterPro" id="IPR042178">
    <property type="entry name" value="Serpin_sf_1"/>
</dbReference>
<sequence length="388" mass="42152">MDLREAIASQTDVTLTLTNRLIATEATSKNLIYSPVSIHVVLSLIAAGSKGQTLDQLLSFLKSKSSDDLGTFVSHLVDVLLADGAGNGGPKLAVANGVWVDASLKLKAKFEQVVSGVYKAAAKQVDFQTKHVEVTSEVNSWANEKTSGLIKDILPAGSVDHTTRLILTNAIYFKGSWTQQFDASATKDHDFHLLTGIPVKAPFMTSKKKQFVAEFDGFKVLGLPYKQGEDKRQFSMYIFLPDAKDGLPALTENLGSGSGFLDKHIPRSKVPVGQFLIPKFKISFGFEASKVFKGLGLVSPFTGPEGLTEMVDSPQSLDLYVSSIFHKAFIEVNEEGTEAAAATAGLIARMSYQMPTDFVADHPFLFFIRENMTGVVLFIGHVLNPLEN</sequence>
<protein>
    <recommendedName>
        <fullName evidence="5">Serpin domain-containing protein</fullName>
    </recommendedName>
</protein>
<keyword evidence="7" id="KW-1185">Reference proteome</keyword>
<dbReference type="SMART" id="SM00093">
    <property type="entry name" value="SERPIN"/>
    <property type="match status" value="1"/>
</dbReference>
<dbReference type="FunFam" id="3.30.497.10:FF:000012">
    <property type="entry name" value="Predicted protein"/>
    <property type="match status" value="1"/>
</dbReference>
<evidence type="ECO:0000259" key="5">
    <source>
        <dbReference type="SMART" id="SM00093"/>
    </source>
</evidence>
<dbReference type="PROSITE" id="PS00284">
    <property type="entry name" value="SERPIN"/>
    <property type="match status" value="1"/>
</dbReference>
<dbReference type="Gene3D" id="2.30.39.10">
    <property type="entry name" value="Alpha-1-antitrypsin, domain 1"/>
    <property type="match status" value="1"/>
</dbReference>
<dbReference type="InterPro" id="IPR023796">
    <property type="entry name" value="Serpin_dom"/>
</dbReference>
<dbReference type="OMA" id="YFNAAWA"/>
<evidence type="ECO:0000256" key="4">
    <source>
        <dbReference type="RuleBase" id="RU000411"/>
    </source>
</evidence>
<dbReference type="Gramene" id="Kaladp0009s0017.1.v1.1">
    <property type="protein sequence ID" value="Kaladp0009s0017.1.v1.1.CDS.1"/>
    <property type="gene ID" value="Kaladp0009s0017.v1.1"/>
</dbReference>
<reference evidence="6" key="1">
    <citation type="submission" date="2021-01" db="UniProtKB">
        <authorList>
            <consortium name="EnsemblPlants"/>
        </authorList>
    </citation>
    <scope>IDENTIFICATION</scope>
</reference>
<keyword evidence="2" id="KW-0646">Protease inhibitor</keyword>
<dbReference type="AlphaFoldDB" id="A0A7N0SWJ7"/>
<dbReference type="Proteomes" id="UP000594263">
    <property type="component" value="Unplaced"/>
</dbReference>
<dbReference type="GO" id="GO:0005615">
    <property type="term" value="C:extracellular space"/>
    <property type="evidence" value="ECO:0007669"/>
    <property type="project" value="InterPro"/>
</dbReference>
<organism evidence="6 7">
    <name type="scientific">Kalanchoe fedtschenkoi</name>
    <name type="common">Lavender scallops</name>
    <name type="synonym">South American air plant</name>
    <dbReference type="NCBI Taxonomy" id="63787"/>
    <lineage>
        <taxon>Eukaryota</taxon>
        <taxon>Viridiplantae</taxon>
        <taxon>Streptophyta</taxon>
        <taxon>Embryophyta</taxon>
        <taxon>Tracheophyta</taxon>
        <taxon>Spermatophyta</taxon>
        <taxon>Magnoliopsida</taxon>
        <taxon>eudicotyledons</taxon>
        <taxon>Gunneridae</taxon>
        <taxon>Pentapetalae</taxon>
        <taxon>Saxifragales</taxon>
        <taxon>Crassulaceae</taxon>
        <taxon>Kalanchoe</taxon>
    </lineage>
</organism>
<proteinExistence type="inferred from homology"/>